<evidence type="ECO:0000259" key="4">
    <source>
        <dbReference type="PROSITE" id="PS50215"/>
    </source>
</evidence>
<dbReference type="PANTHER" id="PTHR11905">
    <property type="entry name" value="ADAM A DISINTEGRIN AND METALLOPROTEASE DOMAIN"/>
    <property type="match status" value="1"/>
</dbReference>
<feature type="disulfide bond" evidence="2">
    <location>
        <begin position="262"/>
        <end position="286"/>
    </location>
</feature>
<keyword evidence="1" id="KW-0482">Metalloprotease</keyword>
<feature type="signal peptide" evidence="3">
    <location>
        <begin position="1"/>
        <end position="18"/>
    </location>
</feature>
<organism evidence="5 6">
    <name type="scientific">Cotesia glomerata</name>
    <name type="common">Lepidopteran parasitic wasp</name>
    <name type="synonym">Apanteles glomeratus</name>
    <dbReference type="NCBI Taxonomy" id="32391"/>
    <lineage>
        <taxon>Eukaryota</taxon>
        <taxon>Metazoa</taxon>
        <taxon>Ecdysozoa</taxon>
        <taxon>Arthropoda</taxon>
        <taxon>Hexapoda</taxon>
        <taxon>Insecta</taxon>
        <taxon>Pterygota</taxon>
        <taxon>Neoptera</taxon>
        <taxon>Endopterygota</taxon>
        <taxon>Hymenoptera</taxon>
        <taxon>Apocrita</taxon>
        <taxon>Ichneumonoidea</taxon>
        <taxon>Braconidae</taxon>
        <taxon>Microgastrinae</taxon>
        <taxon>Cotesia</taxon>
    </lineage>
</organism>
<proteinExistence type="predicted"/>
<dbReference type="InterPro" id="IPR024079">
    <property type="entry name" value="MetalloPept_cat_dom_sf"/>
</dbReference>
<keyword evidence="3" id="KW-0732">Signal</keyword>
<reference evidence="5 6" key="1">
    <citation type="journal article" date="2021" name="J. Hered.">
        <title>A chromosome-level genome assembly of the parasitoid wasp, Cotesia glomerata (Hymenoptera: Braconidae).</title>
        <authorList>
            <person name="Pinto B.J."/>
            <person name="Weis J.J."/>
            <person name="Gamble T."/>
            <person name="Ode P.J."/>
            <person name="Paul R."/>
            <person name="Zaspel J.M."/>
        </authorList>
    </citation>
    <scope>NUCLEOTIDE SEQUENCE [LARGE SCALE GENOMIC DNA]</scope>
    <source>
        <strain evidence="5">CgM1</strain>
    </source>
</reference>
<comment type="caution">
    <text evidence="5">The sequence shown here is derived from an EMBL/GenBank/DDBJ whole genome shotgun (WGS) entry which is preliminary data.</text>
</comment>
<name>A0AAV7HHE5_COTGL</name>
<feature type="domain" description="Peptidase M12B" evidence="4">
    <location>
        <begin position="91"/>
        <end position="307"/>
    </location>
</feature>
<dbReference type="GO" id="GO:0006509">
    <property type="term" value="P:membrane protein ectodomain proteolysis"/>
    <property type="evidence" value="ECO:0007669"/>
    <property type="project" value="TreeGrafter"/>
</dbReference>
<gene>
    <name evidence="5" type="ORF">KQX54_003703</name>
</gene>
<evidence type="ECO:0000313" key="6">
    <source>
        <dbReference type="Proteomes" id="UP000826195"/>
    </source>
</evidence>
<keyword evidence="2" id="KW-1015">Disulfide bond</keyword>
<dbReference type="Gene3D" id="3.40.390.10">
    <property type="entry name" value="Collagenase (Catalytic Domain)"/>
    <property type="match status" value="1"/>
</dbReference>
<dbReference type="PANTHER" id="PTHR11905:SF159">
    <property type="entry name" value="ADAM METALLOPROTEASE"/>
    <property type="match status" value="1"/>
</dbReference>
<evidence type="ECO:0000256" key="3">
    <source>
        <dbReference type="SAM" id="SignalP"/>
    </source>
</evidence>
<dbReference type="GO" id="GO:0004222">
    <property type="term" value="F:metalloendopeptidase activity"/>
    <property type="evidence" value="ECO:0007669"/>
    <property type="project" value="InterPro"/>
</dbReference>
<dbReference type="InterPro" id="IPR001590">
    <property type="entry name" value="Peptidase_M12B"/>
</dbReference>
<evidence type="ECO:0000256" key="2">
    <source>
        <dbReference type="PROSITE-ProRule" id="PRU00276"/>
    </source>
</evidence>
<comment type="caution">
    <text evidence="2">Lacks conserved residue(s) required for the propagation of feature annotation.</text>
</comment>
<sequence length="318" mass="36892">MKFFLFLITFLSASFVTSFSTNFLDVIKSLSTCSPYDENEAEHGVIIRPVTPVYLIHYPDKNVKPRMLLRILEISSSYDFYNKAKLLPDALVLSILVTVDYNLYKNHGDNIINHILSYWNNVNKIMEELDNPKIKIILRGIAIPTEPDVFDLVIENNEDNPRKYYPMATVDRMEEWWKENYDRFEGLPDTDIDVFIFQTSFPLVDNNYNNLTGSINLFDCKHSSFEDGINVAVVSDTRFSEIVAARLIAQGFGIENDESLGCNTDFIMSTSTIYKNSSKLPHWSECSRKSFQKIAKNESYSCFKMTKNHFYYSEYDEE</sequence>
<evidence type="ECO:0000256" key="1">
    <source>
        <dbReference type="ARBA" id="ARBA00023049"/>
    </source>
</evidence>
<dbReference type="PROSITE" id="PS50215">
    <property type="entry name" value="ADAM_MEPRO"/>
    <property type="match status" value="1"/>
</dbReference>
<keyword evidence="1" id="KW-0645">Protease</keyword>
<protein>
    <recommendedName>
        <fullName evidence="4">Peptidase M12B domain-containing protein</fullName>
    </recommendedName>
</protein>
<dbReference type="Proteomes" id="UP000826195">
    <property type="component" value="Unassembled WGS sequence"/>
</dbReference>
<dbReference type="AlphaFoldDB" id="A0AAV7HHE5"/>
<dbReference type="SUPFAM" id="SSF55486">
    <property type="entry name" value="Metalloproteases ('zincins'), catalytic domain"/>
    <property type="match status" value="1"/>
</dbReference>
<keyword evidence="1" id="KW-0378">Hydrolase</keyword>
<keyword evidence="6" id="KW-1185">Reference proteome</keyword>
<accession>A0AAV7HHE5</accession>
<feature type="chain" id="PRO_5043540895" description="Peptidase M12B domain-containing protein" evidence="3">
    <location>
        <begin position="19"/>
        <end position="318"/>
    </location>
</feature>
<evidence type="ECO:0000313" key="5">
    <source>
        <dbReference type="EMBL" id="KAH0539295.1"/>
    </source>
</evidence>
<dbReference type="EMBL" id="JAHXZJ010002609">
    <property type="protein sequence ID" value="KAH0539295.1"/>
    <property type="molecule type" value="Genomic_DNA"/>
</dbReference>